<feature type="region of interest" description="Disordered" evidence="1">
    <location>
        <begin position="254"/>
        <end position="301"/>
    </location>
</feature>
<name>A0A3Q1IW08_ANATE</name>
<feature type="compositionally biased region" description="Basic and acidic residues" evidence="1">
    <location>
        <begin position="1071"/>
        <end position="1088"/>
    </location>
</feature>
<dbReference type="GO" id="GO:1990904">
    <property type="term" value="C:ribonucleoprotein complex"/>
    <property type="evidence" value="ECO:0007669"/>
    <property type="project" value="TreeGrafter"/>
</dbReference>
<dbReference type="AlphaFoldDB" id="A0A3Q1IW08"/>
<dbReference type="OrthoDB" id="263617at2759"/>
<dbReference type="FunFam" id="3.30.1330.30:FF:000004">
    <property type="entry name" value="selenocysteine insertion sequence-binding protein 2"/>
    <property type="match status" value="1"/>
</dbReference>
<dbReference type="PANTHER" id="PTHR13284:SF10">
    <property type="entry name" value="SELENOCYSTEINE INSERTION SEQUENCE-BINDING PROTEIN 2-LIKE"/>
    <property type="match status" value="1"/>
</dbReference>
<sequence length="1088" mass="118478">MDASDNKDVKLSAEVEPFIPQKKGLEGPLVSMSLSGEVGSGGGGGGVGGGSGGVETTPIPSYLITCYPFVQENQPNRQHPMYNGGELRWQQPNPTPGGPYLAYPILSSPQPPVSNDYAYYQIMPAPCPPMMGFYQPFPGTYASPVQAGVVNPVSADVGERPLPLSPAYGIAAQRGRGMVRPNVLHKQQLGVGQPPRGRRPPTRSVAVQKEVCTLGPDGRTKTVLLVDAAQQTDFPAEMSGRCAAERASPLLWKNRTRRRRASHPAENYNEQGASEADIDSDSGYCSPKHNQASGAAQRAANNTAAPTGVEAGVMTAATWVNVASQATPKSWGDRNSQFHRADQRKNPEQRNFSQDFHSGYQGRVPNQSEQRLQPTVATGTELPPEPLYFEDEEEFPDLATGGGVQRINKPESTPAQTHTQPKLPKNLLDNLPENSPINIVQTPIPITTSVPKRAKSQRKKALAAALATAQEYSEISMEQKKLQEAFSKAAVKKSKTSVELDLGDMLAALEKHQQAMKARQLTNTKPLSFTVGTASPFHSTTNMSSMLKGHQQPYSAPHNTLDSTAPRIKRGKEREIPKVKRPTALKKIILKEREGKKGKTSVEQESSGQEEHGDDCLHFTDDISREPASQEENGLSVPSDASLSPASQNSPYSITPVSQGSPASSGIGSPMASNAITKIHSRRFREYCNQVLSKEIDESVTLLLQELVRFQERVYQKDPTKAKSKRRLVMGLREVTKHMKLHKIKCVIISPNCEKIQAKGGLDEALYNVIAMAREQEIPFVFALGRKALGRCVNKLVPVSVVGIFNYSGAEGLFNRLVSLTEEARKAYKDMVSALEQEQAEEALKNDKKVPHHMGHSRNHSAASAISFCSIFSEPISEVNEKEYETNWRNMVETSDGLDPVETGTSRPAPSTVTQKESEAVTATSSVAVPGSTAPQPRAGPPTQGTGERDEVRVDDRLELASQQSTETGSLDGSCRGPLNSSITSTTSTLVPGMLEEAEEEDEEEEDYTPEPISVEVPTLSSRIESWVSKTLENLQLGKSQESTEEEEEEDNEEEGGQSEDEEDIDSVDIIDTRMEGKEQVEVKKVTG</sequence>
<dbReference type="GO" id="GO:0003730">
    <property type="term" value="F:mRNA 3'-UTR binding"/>
    <property type="evidence" value="ECO:0007669"/>
    <property type="project" value="TreeGrafter"/>
</dbReference>
<feature type="compositionally biased region" description="Polar residues" evidence="1">
    <location>
        <begin position="903"/>
        <end position="927"/>
    </location>
</feature>
<feature type="region of interest" description="Disordered" evidence="1">
    <location>
        <begin position="327"/>
        <end position="372"/>
    </location>
</feature>
<organism evidence="3 4">
    <name type="scientific">Anabas testudineus</name>
    <name type="common">Climbing perch</name>
    <name type="synonym">Anthias testudineus</name>
    <dbReference type="NCBI Taxonomy" id="64144"/>
    <lineage>
        <taxon>Eukaryota</taxon>
        <taxon>Metazoa</taxon>
        <taxon>Chordata</taxon>
        <taxon>Craniata</taxon>
        <taxon>Vertebrata</taxon>
        <taxon>Euteleostomi</taxon>
        <taxon>Actinopterygii</taxon>
        <taxon>Neopterygii</taxon>
        <taxon>Teleostei</taxon>
        <taxon>Neoteleostei</taxon>
        <taxon>Acanthomorphata</taxon>
        <taxon>Anabantaria</taxon>
        <taxon>Anabantiformes</taxon>
        <taxon>Anabantoidei</taxon>
        <taxon>Anabantidae</taxon>
        <taxon>Anabas</taxon>
    </lineage>
</organism>
<feature type="compositionally biased region" description="Acidic residues" evidence="1">
    <location>
        <begin position="996"/>
        <end position="1009"/>
    </location>
</feature>
<gene>
    <name evidence="3" type="primary">SECISBP2L</name>
</gene>
<keyword evidence="4" id="KW-1185">Reference proteome</keyword>
<feature type="compositionally biased region" description="Basic and acidic residues" evidence="1">
    <location>
        <begin position="947"/>
        <end position="959"/>
    </location>
</feature>
<dbReference type="GeneID" id="113174143"/>
<dbReference type="Proteomes" id="UP000265040">
    <property type="component" value="Chromosome 3"/>
</dbReference>
<dbReference type="SUPFAM" id="SSF55315">
    <property type="entry name" value="L30e-like"/>
    <property type="match status" value="1"/>
</dbReference>
<accession>A0A3Q1IW08</accession>
<feature type="compositionally biased region" description="Acidic residues" evidence="1">
    <location>
        <begin position="1043"/>
        <end position="1069"/>
    </location>
</feature>
<feature type="compositionally biased region" description="Polar residues" evidence="1">
    <location>
        <begin position="961"/>
        <end position="971"/>
    </location>
</feature>
<dbReference type="Ensembl" id="ENSATET00000026751.3">
    <property type="protein sequence ID" value="ENSATEP00000026327.1"/>
    <property type="gene ID" value="ENSATEG00000018252.3"/>
</dbReference>
<feature type="compositionally biased region" description="Basic and acidic residues" evidence="1">
    <location>
        <begin position="589"/>
        <end position="602"/>
    </location>
</feature>
<dbReference type="GeneTree" id="ENSGT00490000043356"/>
<dbReference type="GO" id="GO:0035368">
    <property type="term" value="F:selenocysteine insertion sequence binding"/>
    <property type="evidence" value="ECO:0007669"/>
    <property type="project" value="InterPro"/>
</dbReference>
<feature type="compositionally biased region" description="Polar residues" evidence="1">
    <location>
        <begin position="639"/>
        <end position="669"/>
    </location>
</feature>
<dbReference type="InterPro" id="IPR029064">
    <property type="entry name" value="Ribosomal_eL30-like_sf"/>
</dbReference>
<protein>
    <recommendedName>
        <fullName evidence="2">Ribosomal protein eL8/eL30/eS12/Gadd45 domain-containing protein</fullName>
    </recommendedName>
</protein>
<reference evidence="3" key="3">
    <citation type="submission" date="2025-09" db="UniProtKB">
        <authorList>
            <consortium name="Ensembl"/>
        </authorList>
    </citation>
    <scope>IDENTIFICATION</scope>
</reference>
<evidence type="ECO:0000313" key="3">
    <source>
        <dbReference type="Ensembl" id="ENSATEP00000026327.1"/>
    </source>
</evidence>
<dbReference type="GO" id="GO:0001514">
    <property type="term" value="P:selenocysteine incorporation"/>
    <property type="evidence" value="ECO:0007669"/>
    <property type="project" value="UniProtKB-ARBA"/>
</dbReference>
<feature type="compositionally biased region" description="Basic and acidic residues" evidence="1">
    <location>
        <begin position="609"/>
        <end position="625"/>
    </location>
</feature>
<reference evidence="3" key="2">
    <citation type="submission" date="2025-08" db="UniProtKB">
        <authorList>
            <consortium name="Ensembl"/>
        </authorList>
    </citation>
    <scope>IDENTIFICATION</scope>
</reference>
<dbReference type="InterPro" id="IPR040051">
    <property type="entry name" value="SECISBP2"/>
</dbReference>
<proteinExistence type="predicted"/>
<dbReference type="STRING" id="64144.ENSATEP00000026327"/>
<feature type="compositionally biased region" description="Low complexity" evidence="1">
    <location>
        <begin position="290"/>
        <end position="301"/>
    </location>
</feature>
<dbReference type="InterPro" id="IPR004038">
    <property type="entry name" value="Ribosomal_eL8/eL30/eS12/Gad45"/>
</dbReference>
<feature type="region of interest" description="Disordered" evidence="1">
    <location>
        <begin position="546"/>
        <end position="669"/>
    </location>
</feature>
<dbReference type="RefSeq" id="XP_026233671.1">
    <property type="nucleotide sequence ID" value="XM_026377886.1"/>
</dbReference>
<feature type="compositionally biased region" description="Basic and acidic residues" evidence="1">
    <location>
        <begin position="339"/>
        <end position="348"/>
    </location>
</feature>
<feature type="compositionally biased region" description="Polar residues" evidence="1">
    <location>
        <begin position="552"/>
        <end position="563"/>
    </location>
</feature>
<feature type="region of interest" description="Disordered" evidence="1">
    <location>
        <begin position="892"/>
        <end position="1020"/>
    </location>
</feature>
<evidence type="ECO:0000259" key="2">
    <source>
        <dbReference type="Pfam" id="PF01248"/>
    </source>
</evidence>
<dbReference type="OMA" id="DYHSGCQ"/>
<reference evidence="3" key="1">
    <citation type="submission" date="2021-04" db="EMBL/GenBank/DDBJ databases">
        <authorList>
            <consortium name="Wellcome Sanger Institute Data Sharing"/>
        </authorList>
    </citation>
    <scope>NUCLEOTIDE SEQUENCE [LARGE SCALE GENOMIC DNA]</scope>
</reference>
<evidence type="ECO:0000313" key="4">
    <source>
        <dbReference type="Proteomes" id="UP000265040"/>
    </source>
</evidence>
<dbReference type="Pfam" id="PF01248">
    <property type="entry name" value="Ribosomal_L7Ae"/>
    <property type="match status" value="1"/>
</dbReference>
<feature type="domain" description="Ribosomal protein eL8/eL30/eS12/Gadd45" evidence="2">
    <location>
        <begin position="717"/>
        <end position="810"/>
    </location>
</feature>
<dbReference type="PANTHER" id="PTHR13284">
    <property type="entry name" value="GH01354P"/>
    <property type="match status" value="1"/>
</dbReference>
<dbReference type="GO" id="GO:0043021">
    <property type="term" value="F:ribonucleoprotein complex binding"/>
    <property type="evidence" value="ECO:0007669"/>
    <property type="project" value="TreeGrafter"/>
</dbReference>
<dbReference type="Gene3D" id="3.30.1330.30">
    <property type="match status" value="1"/>
</dbReference>
<evidence type="ECO:0000256" key="1">
    <source>
        <dbReference type="SAM" id="MobiDB-lite"/>
    </source>
</evidence>
<feature type="region of interest" description="Disordered" evidence="1">
    <location>
        <begin position="1033"/>
        <end position="1088"/>
    </location>
</feature>
<dbReference type="GO" id="GO:0005739">
    <property type="term" value="C:mitochondrion"/>
    <property type="evidence" value="ECO:0007669"/>
    <property type="project" value="TreeGrafter"/>
</dbReference>